<dbReference type="PANTHER" id="PTHR33221:SF4">
    <property type="entry name" value="HTH-TYPE TRANSCRIPTIONAL REPRESSOR NSRR"/>
    <property type="match status" value="1"/>
</dbReference>
<dbReference type="PANTHER" id="PTHR33221">
    <property type="entry name" value="WINGED HELIX-TURN-HELIX TRANSCRIPTIONAL REGULATOR, RRF2 FAMILY"/>
    <property type="match status" value="1"/>
</dbReference>
<dbReference type="SUPFAM" id="SSF46785">
    <property type="entry name" value="Winged helix' DNA-binding domain"/>
    <property type="match status" value="1"/>
</dbReference>
<evidence type="ECO:0000256" key="3">
    <source>
        <dbReference type="ARBA" id="ARBA00040173"/>
    </source>
</evidence>
<dbReference type="AlphaFoldDB" id="A0A161PB56"/>
<dbReference type="InterPro" id="IPR000944">
    <property type="entry name" value="Tscrpt_reg_Rrf2"/>
</dbReference>
<dbReference type="Pfam" id="PF02082">
    <property type="entry name" value="Rrf2"/>
    <property type="match status" value="1"/>
</dbReference>
<dbReference type="NCBIfam" id="TIGR00738">
    <property type="entry name" value="rrf2_super"/>
    <property type="match status" value="1"/>
</dbReference>
<dbReference type="RefSeq" id="WP_061949251.1">
    <property type="nucleotide sequence ID" value="NZ_LTAO01000023.1"/>
</dbReference>
<dbReference type="GO" id="GO:0003700">
    <property type="term" value="F:DNA-binding transcription factor activity"/>
    <property type="evidence" value="ECO:0007669"/>
    <property type="project" value="TreeGrafter"/>
</dbReference>
<evidence type="ECO:0000313" key="4">
    <source>
        <dbReference type="EMBL" id="KYG29452.1"/>
    </source>
</evidence>
<keyword evidence="5" id="KW-1185">Reference proteome</keyword>
<dbReference type="InterPro" id="IPR036388">
    <property type="entry name" value="WH-like_DNA-bd_sf"/>
</dbReference>
<dbReference type="GO" id="GO:0005829">
    <property type="term" value="C:cytosol"/>
    <property type="evidence" value="ECO:0007669"/>
    <property type="project" value="TreeGrafter"/>
</dbReference>
<gene>
    <name evidence="4" type="ORF">AZF04_07980</name>
</gene>
<name>A0A161PB56_9BACI</name>
<comment type="cofactor">
    <cofactor evidence="2">
        <name>[2Fe-2S] cluster</name>
        <dbReference type="ChEBI" id="CHEBI:190135"/>
    </cofactor>
</comment>
<dbReference type="EMBL" id="LTAO01000023">
    <property type="protein sequence ID" value="KYG29452.1"/>
    <property type="molecule type" value="Genomic_DNA"/>
</dbReference>
<dbReference type="OrthoDB" id="9795923at2"/>
<evidence type="ECO:0000256" key="2">
    <source>
        <dbReference type="ARBA" id="ARBA00034078"/>
    </source>
</evidence>
<dbReference type="GO" id="GO:0003677">
    <property type="term" value="F:DNA binding"/>
    <property type="evidence" value="ECO:0007669"/>
    <property type="project" value="UniProtKB-KW"/>
</dbReference>
<keyword evidence="1" id="KW-0238">DNA-binding</keyword>
<protein>
    <recommendedName>
        <fullName evidence="3">HTH-type transcriptional regulator NsrR</fullName>
    </recommendedName>
</protein>
<proteinExistence type="predicted"/>
<reference evidence="4" key="1">
    <citation type="submission" date="2016-02" db="EMBL/GenBank/DDBJ databases">
        <title>Genome sequence of Bacillus trypoxylicola KCTC 13244(T).</title>
        <authorList>
            <person name="Jeong H."/>
            <person name="Park S.-H."/>
            <person name="Choi S.-K."/>
        </authorList>
    </citation>
    <scope>NUCLEOTIDE SEQUENCE [LARGE SCALE GENOMIC DNA]</scope>
    <source>
        <strain evidence="4">KCTC 13244</strain>
    </source>
</reference>
<dbReference type="STRING" id="519424.AZF04_07980"/>
<accession>A0A161PB56</accession>
<dbReference type="PROSITE" id="PS51197">
    <property type="entry name" value="HTH_RRF2_2"/>
    <property type="match status" value="1"/>
</dbReference>
<dbReference type="Gene3D" id="1.10.10.10">
    <property type="entry name" value="Winged helix-like DNA-binding domain superfamily/Winged helix DNA-binding domain"/>
    <property type="match status" value="1"/>
</dbReference>
<sequence>MQLTSYTDYSLRALIYIGALEQGKRTSIKEISRFYQLSNNHLQKIIHELGKRGYIETIRGRNGGIQMKMDPNDINVGQLVRETEDLNIVECFNQNHNCVISSVCKLKSVLYQANEAFLQVLDQYTLADLMMNKEELSRLLFSERS</sequence>
<evidence type="ECO:0000313" key="5">
    <source>
        <dbReference type="Proteomes" id="UP000075806"/>
    </source>
</evidence>
<comment type="caution">
    <text evidence="4">The sequence shown here is derived from an EMBL/GenBank/DDBJ whole genome shotgun (WGS) entry which is preliminary data.</text>
</comment>
<organism evidence="4 5">
    <name type="scientific">Alkalihalobacillus trypoxylicola</name>
    <dbReference type="NCBI Taxonomy" id="519424"/>
    <lineage>
        <taxon>Bacteria</taxon>
        <taxon>Bacillati</taxon>
        <taxon>Bacillota</taxon>
        <taxon>Bacilli</taxon>
        <taxon>Bacillales</taxon>
        <taxon>Bacillaceae</taxon>
        <taxon>Alkalihalobacillus</taxon>
    </lineage>
</organism>
<evidence type="ECO:0000256" key="1">
    <source>
        <dbReference type="ARBA" id="ARBA00023125"/>
    </source>
</evidence>
<dbReference type="Proteomes" id="UP000075806">
    <property type="component" value="Unassembled WGS sequence"/>
</dbReference>
<dbReference type="InterPro" id="IPR036390">
    <property type="entry name" value="WH_DNA-bd_sf"/>
</dbReference>